<comment type="caution">
    <text evidence="11">The sequence shown here is derived from an EMBL/GenBank/DDBJ whole genome shotgun (WGS) entry which is preliminary data.</text>
</comment>
<evidence type="ECO:0000313" key="11">
    <source>
        <dbReference type="EMBL" id="GME72140.1"/>
    </source>
</evidence>
<evidence type="ECO:0000256" key="8">
    <source>
        <dbReference type="SAM" id="SignalP"/>
    </source>
</evidence>
<sequence length="416" mass="45442">MFNVRSLVSILLLSSSVIKSVSSADSSNRWSNQANVLEYQNLGYEGSFRLVSSIDSKNDSCTCVLNEDTVPFSGTNSPFDGEVSVHIRGPINLQKFAFFTTDSYSSSDASSNSSWTRRAYYDSASSSAENVTFLGNVGDYVQCLGHALQYVDEDATSASTESKVIDDVTIHSNEEFIIMSNLTCESSGWGKNCGVYRDGIPAYHGYDGTTKMFLFQFEAPMEDDTTMTVNNTASYNMPAIWLLNAHIPRTAQYPYNPNCSCWNSGCGEFDIFEVLNNTESTHFFTTIHDYQGTDDIEGGLPIYGWLERTPNQVMKGGVVFDSNGVATVFISSDTTFDDNLSSTDLSNWISSATSNSSTGVSEDDEVDVRTLATVTAASTSSSKGDAAPQFLLLNGGNNSYWTLFSTTLLCAFFSLF</sequence>
<evidence type="ECO:0000256" key="5">
    <source>
        <dbReference type="ARBA" id="ARBA00022801"/>
    </source>
</evidence>
<feature type="domain" description="Cell wall protein YJL171C/Tos1 C-terminal" evidence="9">
    <location>
        <begin position="113"/>
        <end position="348"/>
    </location>
</feature>
<dbReference type="Pfam" id="PF10287">
    <property type="entry name" value="YJL171C_Tos1_C"/>
    <property type="match status" value="1"/>
</dbReference>
<comment type="catalytic activity">
    <reaction evidence="1">
        <text>Hydrolysis of (1-&gt;3)-beta-D-glucosidic linkages in (1-&gt;3)-beta-D-glucans.</text>
        <dbReference type="EC" id="3.2.1.39"/>
    </reaction>
</comment>
<proteinExistence type="inferred from homology"/>
<dbReference type="PANTHER" id="PTHR31737">
    <property type="entry name" value="PROTEIN TOS1"/>
    <property type="match status" value="1"/>
</dbReference>
<keyword evidence="5" id="KW-0378">Hydrolase</keyword>
<comment type="similarity">
    <text evidence="2">Belongs to the PGA52 family.</text>
</comment>
<protein>
    <recommendedName>
        <fullName evidence="3">glucan endo-1,3-beta-D-glucosidase</fullName>
        <ecNumber evidence="3">3.2.1.39</ecNumber>
    </recommendedName>
</protein>
<reference evidence="11" key="1">
    <citation type="submission" date="2023-04" db="EMBL/GenBank/DDBJ databases">
        <title>Candida boidinii NBRC 10035.</title>
        <authorList>
            <person name="Ichikawa N."/>
            <person name="Sato H."/>
            <person name="Tonouchi N."/>
        </authorList>
    </citation>
    <scope>NUCLEOTIDE SEQUENCE</scope>
    <source>
        <strain evidence="11">NBRC 10035</strain>
    </source>
</reference>
<dbReference type="GO" id="GO:0009277">
    <property type="term" value="C:fungal-type cell wall"/>
    <property type="evidence" value="ECO:0007669"/>
    <property type="project" value="TreeGrafter"/>
</dbReference>
<evidence type="ECO:0000256" key="6">
    <source>
        <dbReference type="ARBA" id="ARBA00023295"/>
    </source>
</evidence>
<keyword evidence="7" id="KW-0961">Cell wall biogenesis/degradation</keyword>
<feature type="chain" id="PRO_5040921872" description="glucan endo-1,3-beta-D-glucosidase" evidence="8">
    <location>
        <begin position="24"/>
        <end position="416"/>
    </location>
</feature>
<dbReference type="Pfam" id="PF10290">
    <property type="entry name" value="YJL171C_Tos1_N"/>
    <property type="match status" value="1"/>
</dbReference>
<name>A0A9W6T0C6_CANBO</name>
<evidence type="ECO:0000256" key="4">
    <source>
        <dbReference type="ARBA" id="ARBA00022729"/>
    </source>
</evidence>
<dbReference type="Proteomes" id="UP001165120">
    <property type="component" value="Unassembled WGS sequence"/>
</dbReference>
<dbReference type="GO" id="GO:0042973">
    <property type="term" value="F:glucan endo-1,3-beta-D-glucosidase activity"/>
    <property type="evidence" value="ECO:0007669"/>
    <property type="project" value="UniProtKB-EC"/>
</dbReference>
<organism evidence="11 12">
    <name type="scientific">Candida boidinii</name>
    <name type="common">Yeast</name>
    <dbReference type="NCBI Taxonomy" id="5477"/>
    <lineage>
        <taxon>Eukaryota</taxon>
        <taxon>Fungi</taxon>
        <taxon>Dikarya</taxon>
        <taxon>Ascomycota</taxon>
        <taxon>Saccharomycotina</taxon>
        <taxon>Pichiomycetes</taxon>
        <taxon>Pichiales</taxon>
        <taxon>Pichiaceae</taxon>
        <taxon>Ogataea</taxon>
        <taxon>Ogataea/Candida clade</taxon>
    </lineage>
</organism>
<feature type="signal peptide" evidence="8">
    <location>
        <begin position="1"/>
        <end position="23"/>
    </location>
</feature>
<evidence type="ECO:0000256" key="1">
    <source>
        <dbReference type="ARBA" id="ARBA00000382"/>
    </source>
</evidence>
<dbReference type="InterPro" id="IPR018807">
    <property type="entry name" value="YJL171C/Tos1_N"/>
</dbReference>
<dbReference type="EMBL" id="BSXN01001212">
    <property type="protein sequence ID" value="GME72140.1"/>
    <property type="molecule type" value="Genomic_DNA"/>
</dbReference>
<evidence type="ECO:0000256" key="3">
    <source>
        <dbReference type="ARBA" id="ARBA00012780"/>
    </source>
</evidence>
<gene>
    <name evidence="11" type="ORF">Cboi02_000348900</name>
</gene>
<dbReference type="GO" id="GO:0071555">
    <property type="term" value="P:cell wall organization"/>
    <property type="evidence" value="ECO:0007669"/>
    <property type="project" value="UniProtKB-KW"/>
</dbReference>
<evidence type="ECO:0000259" key="10">
    <source>
        <dbReference type="Pfam" id="PF10290"/>
    </source>
</evidence>
<keyword evidence="4 8" id="KW-0732">Signal</keyword>
<evidence type="ECO:0000256" key="2">
    <source>
        <dbReference type="ARBA" id="ARBA00006055"/>
    </source>
</evidence>
<dbReference type="PANTHER" id="PTHR31737:SF3">
    <property type="entry name" value="CELL WALL PROTEIN YJL171C"/>
    <property type="match status" value="1"/>
</dbReference>
<dbReference type="InterPro" id="IPR018805">
    <property type="entry name" value="YJL171C/Tos1_C"/>
</dbReference>
<dbReference type="AlphaFoldDB" id="A0A9W6T0C6"/>
<evidence type="ECO:0000259" key="9">
    <source>
        <dbReference type="Pfam" id="PF10287"/>
    </source>
</evidence>
<keyword evidence="6" id="KW-0326">Glycosidase</keyword>
<evidence type="ECO:0000313" key="12">
    <source>
        <dbReference type="Proteomes" id="UP001165120"/>
    </source>
</evidence>
<keyword evidence="12" id="KW-1185">Reference proteome</keyword>
<evidence type="ECO:0000256" key="7">
    <source>
        <dbReference type="ARBA" id="ARBA00023316"/>
    </source>
</evidence>
<accession>A0A9W6T0C6</accession>
<feature type="domain" description="Cell wall protein YJL171C/Tos1 N-terminal" evidence="10">
    <location>
        <begin position="37"/>
        <end position="100"/>
    </location>
</feature>
<dbReference type="EC" id="3.2.1.39" evidence="3"/>